<reference evidence="2 3" key="1">
    <citation type="submission" date="2023-01" db="EMBL/GenBank/DDBJ databases">
        <title>Analysis of 21 Apiospora genomes using comparative genomics revels a genus with tremendous synthesis potential of carbohydrate active enzymes and secondary metabolites.</title>
        <authorList>
            <person name="Sorensen T."/>
        </authorList>
    </citation>
    <scope>NUCLEOTIDE SEQUENCE [LARGE SCALE GENOMIC DNA]</scope>
    <source>
        <strain evidence="2 3">CBS 33761</strain>
    </source>
</reference>
<dbReference type="Proteomes" id="UP001444661">
    <property type="component" value="Unassembled WGS sequence"/>
</dbReference>
<name>A0ABR1UB94_9PEZI</name>
<feature type="compositionally biased region" description="Polar residues" evidence="1">
    <location>
        <begin position="200"/>
        <end position="212"/>
    </location>
</feature>
<protein>
    <submittedName>
        <fullName evidence="2">Uncharacterized protein</fullName>
    </submittedName>
</protein>
<feature type="compositionally biased region" description="Low complexity" evidence="1">
    <location>
        <begin position="260"/>
        <end position="277"/>
    </location>
</feature>
<feature type="region of interest" description="Disordered" evidence="1">
    <location>
        <begin position="171"/>
        <end position="219"/>
    </location>
</feature>
<keyword evidence="3" id="KW-1185">Reference proteome</keyword>
<feature type="region of interest" description="Disordered" evidence="1">
    <location>
        <begin position="234"/>
        <end position="310"/>
    </location>
</feature>
<dbReference type="EMBL" id="JAQQWK010000001">
    <property type="protein sequence ID" value="KAK8055431.1"/>
    <property type="molecule type" value="Genomic_DNA"/>
</dbReference>
<comment type="caution">
    <text evidence="2">The sequence shown here is derived from an EMBL/GenBank/DDBJ whole genome shotgun (WGS) entry which is preliminary data.</text>
</comment>
<feature type="compositionally biased region" description="Basic and acidic residues" evidence="1">
    <location>
        <begin position="234"/>
        <end position="244"/>
    </location>
</feature>
<evidence type="ECO:0000313" key="3">
    <source>
        <dbReference type="Proteomes" id="UP001444661"/>
    </source>
</evidence>
<accession>A0ABR1UB94</accession>
<gene>
    <name evidence="2" type="ORF">PG993_000658</name>
</gene>
<proteinExistence type="predicted"/>
<evidence type="ECO:0000256" key="1">
    <source>
        <dbReference type="SAM" id="MobiDB-lite"/>
    </source>
</evidence>
<evidence type="ECO:0000313" key="2">
    <source>
        <dbReference type="EMBL" id="KAK8055431.1"/>
    </source>
</evidence>
<sequence>MDPFSGVTALIPIALMLLKAGHELKVFIRALHTAPEDVHHFMDEMISYSIFLRNFHRTVHESGYNLESDEEGERRELVMHVVKQAGIVMKGVKEDIFPIFEAVHAEANPSSTSFMTRLKWCSKKSEIANLRRCLSEAKSSAQLLLSMFTYDLNRRNCEVLQTILRPNQLPRSLTTQRVTPDIRPRPQIDSSAADLLPVNTGHTPITNWANKSDPTKRSTRNQILGWLGVQKELKEKGEAEESGHSDGVAGYQSIDRPRDSSPAPSMSTSSSLESAPPNEDGARQRPGGRIRRVPKQRDEDNVGQIGCKSGSGRAAFAAAAPLALPTKTASGSQQDQ</sequence>
<organism evidence="2 3">
    <name type="scientific">Apiospora rasikravindrae</name>
    <dbReference type="NCBI Taxonomy" id="990691"/>
    <lineage>
        <taxon>Eukaryota</taxon>
        <taxon>Fungi</taxon>
        <taxon>Dikarya</taxon>
        <taxon>Ascomycota</taxon>
        <taxon>Pezizomycotina</taxon>
        <taxon>Sordariomycetes</taxon>
        <taxon>Xylariomycetidae</taxon>
        <taxon>Amphisphaeriales</taxon>
        <taxon>Apiosporaceae</taxon>
        <taxon>Apiospora</taxon>
    </lineage>
</organism>